<feature type="domain" description="Glucosamine/galactosamine-6-phosphate isomerase" evidence="1">
    <location>
        <begin position="36"/>
        <end position="238"/>
    </location>
</feature>
<dbReference type="GO" id="GO:0005975">
    <property type="term" value="P:carbohydrate metabolic process"/>
    <property type="evidence" value="ECO:0007669"/>
    <property type="project" value="InterPro"/>
</dbReference>
<evidence type="ECO:0000259" key="1">
    <source>
        <dbReference type="Pfam" id="PF01182"/>
    </source>
</evidence>
<dbReference type="RefSeq" id="WP_149353503.1">
    <property type="nucleotide sequence ID" value="NZ_VTRV01000150.1"/>
</dbReference>
<dbReference type="AlphaFoldDB" id="A0A5D8YXG2"/>
<comment type="caution">
    <text evidence="2">The sequence shown here is derived from an EMBL/GenBank/DDBJ whole genome shotgun (WGS) entry which is preliminary data.</text>
</comment>
<keyword evidence="3" id="KW-1185">Reference proteome</keyword>
<dbReference type="SUPFAM" id="SSF100950">
    <property type="entry name" value="NagB/RpiA/CoA transferase-like"/>
    <property type="match status" value="1"/>
</dbReference>
<dbReference type="OrthoDB" id="9810967at2"/>
<name>A0A5D8YXG2_9GAMM</name>
<dbReference type="InterPro" id="IPR006148">
    <property type="entry name" value="Glc/Gal-6P_isomerase"/>
</dbReference>
<proteinExistence type="predicted"/>
<organism evidence="2 3">
    <name type="scientific">Cognatilysobacter lacus</name>
    <dbReference type="NCBI Taxonomy" id="1643323"/>
    <lineage>
        <taxon>Bacteria</taxon>
        <taxon>Pseudomonadati</taxon>
        <taxon>Pseudomonadota</taxon>
        <taxon>Gammaproteobacteria</taxon>
        <taxon>Lysobacterales</taxon>
        <taxon>Lysobacteraceae</taxon>
        <taxon>Cognatilysobacter</taxon>
    </lineage>
</organism>
<accession>A0A5D8YXG2</accession>
<dbReference type="Gene3D" id="3.40.50.1360">
    <property type="match status" value="1"/>
</dbReference>
<dbReference type="Proteomes" id="UP000323164">
    <property type="component" value="Unassembled WGS sequence"/>
</dbReference>
<sequence length="251" mass="27145">MVFGPLPGEPSTEHRTLAVGDAQLYLHRDAHVWTWAAAVMIVAELRRDLAARPRSRLLLSPSEGVVPVLKALSRAPLDWQRVDVGLVDERWLQPDDPDSHASAIRRHLLVDRAAGARLEPLTLAGRRIEDAVAIANAHARQMPDVSVLTMGDDGHVAALFTDSPDYARALASRQDYMCLDGAFSPSAGPWPRRITATPLGLSRAGTRILLLRGDAQRRHFDVAMAATDGGASPLAAVRLAGGPPLLVHWCP</sequence>
<gene>
    <name evidence="2" type="ORF">FW784_11605</name>
</gene>
<dbReference type="EMBL" id="VTRV01000150">
    <property type="protein sequence ID" value="TZF87070.1"/>
    <property type="molecule type" value="Genomic_DNA"/>
</dbReference>
<dbReference type="InterPro" id="IPR037171">
    <property type="entry name" value="NagB/RpiA_transferase-like"/>
</dbReference>
<evidence type="ECO:0000313" key="3">
    <source>
        <dbReference type="Proteomes" id="UP000323164"/>
    </source>
</evidence>
<evidence type="ECO:0000313" key="2">
    <source>
        <dbReference type="EMBL" id="TZF87070.1"/>
    </source>
</evidence>
<protein>
    <submittedName>
        <fullName evidence="2">6-phosphogluconolactonase</fullName>
    </submittedName>
</protein>
<reference evidence="2 3" key="1">
    <citation type="submission" date="2019-08" db="EMBL/GenBank/DDBJ databases">
        <title>Draft genome sequence of Lysobacter sp. UKS-15.</title>
        <authorList>
            <person name="Im W.-T."/>
        </authorList>
    </citation>
    <scope>NUCLEOTIDE SEQUENCE [LARGE SCALE GENOMIC DNA]</scope>
    <source>
        <strain evidence="2 3">UKS-15</strain>
    </source>
</reference>
<dbReference type="Pfam" id="PF01182">
    <property type="entry name" value="Glucosamine_iso"/>
    <property type="match status" value="1"/>
</dbReference>